<name>A0A2M8KU45_9BACT</name>
<proteinExistence type="predicted"/>
<sequence length="92" mass="9482">VNGTIPFAAATPPTTDVTASIHIASDKTNYTPGETVALKVFLRSGTPPDTGTLSNFVSSDIVIRYTDNGITPQMTGGALQVESPFQAGIATV</sequence>
<dbReference type="EMBL" id="PFEE01000065">
    <property type="protein sequence ID" value="PJE63465.1"/>
    <property type="molecule type" value="Genomic_DNA"/>
</dbReference>
<gene>
    <name evidence="1" type="ORF">COU89_03150</name>
</gene>
<accession>A0A2M8KU45</accession>
<organism evidence="1 2">
    <name type="scientific">Candidatus Roizmanbacteria bacterium CG10_big_fil_rev_8_21_14_0_10_45_7</name>
    <dbReference type="NCBI Taxonomy" id="1974854"/>
    <lineage>
        <taxon>Bacteria</taxon>
        <taxon>Candidatus Roizmaniibacteriota</taxon>
    </lineage>
</organism>
<evidence type="ECO:0000313" key="2">
    <source>
        <dbReference type="Proteomes" id="UP000231569"/>
    </source>
</evidence>
<reference evidence="2" key="1">
    <citation type="submission" date="2017-09" db="EMBL/GenBank/DDBJ databases">
        <title>Depth-based differentiation of microbial function through sediment-hosted aquifers and enrichment of novel symbionts in the deep terrestrial subsurface.</title>
        <authorList>
            <person name="Probst A.J."/>
            <person name="Ladd B."/>
            <person name="Jarett J.K."/>
            <person name="Geller-Mcgrath D.E."/>
            <person name="Sieber C.M.K."/>
            <person name="Emerson J.B."/>
            <person name="Anantharaman K."/>
            <person name="Thomas B.C."/>
            <person name="Malmstrom R."/>
            <person name="Stieglmeier M."/>
            <person name="Klingl A."/>
            <person name="Woyke T."/>
            <person name="Ryan C.M."/>
            <person name="Banfield J.F."/>
        </authorList>
    </citation>
    <scope>NUCLEOTIDE SEQUENCE [LARGE SCALE GENOMIC DNA]</scope>
</reference>
<protein>
    <submittedName>
        <fullName evidence="1">Uncharacterized protein</fullName>
    </submittedName>
</protein>
<feature type="non-terminal residue" evidence="1">
    <location>
        <position position="1"/>
    </location>
</feature>
<feature type="non-terminal residue" evidence="1">
    <location>
        <position position="92"/>
    </location>
</feature>
<comment type="caution">
    <text evidence="1">The sequence shown here is derived from an EMBL/GenBank/DDBJ whole genome shotgun (WGS) entry which is preliminary data.</text>
</comment>
<evidence type="ECO:0000313" key="1">
    <source>
        <dbReference type="EMBL" id="PJE63465.1"/>
    </source>
</evidence>
<dbReference type="AlphaFoldDB" id="A0A2M8KU45"/>
<dbReference type="Proteomes" id="UP000231569">
    <property type="component" value="Unassembled WGS sequence"/>
</dbReference>